<organism evidence="3">
    <name type="scientific">Sedimenticola thiotaurini</name>
    <dbReference type="NCBI Taxonomy" id="1543721"/>
    <lineage>
        <taxon>Bacteria</taxon>
        <taxon>Pseudomonadati</taxon>
        <taxon>Pseudomonadota</taxon>
        <taxon>Gammaproteobacteria</taxon>
        <taxon>Chromatiales</taxon>
        <taxon>Sedimenticolaceae</taxon>
        <taxon>Sedimenticola</taxon>
    </lineage>
</organism>
<accession>A0A831W650</accession>
<dbReference type="Proteomes" id="UP000886251">
    <property type="component" value="Unassembled WGS sequence"/>
</dbReference>
<evidence type="ECO:0000313" key="3">
    <source>
        <dbReference type="EMBL" id="HEB94911.1"/>
    </source>
</evidence>
<feature type="signal peptide" evidence="2">
    <location>
        <begin position="1"/>
        <end position="26"/>
    </location>
</feature>
<evidence type="ECO:0000256" key="2">
    <source>
        <dbReference type="SAM" id="SignalP"/>
    </source>
</evidence>
<gene>
    <name evidence="3" type="ORF">ENI96_00600</name>
</gene>
<evidence type="ECO:0008006" key="4">
    <source>
        <dbReference type="Google" id="ProtNLM"/>
    </source>
</evidence>
<feature type="chain" id="PRO_5032928517" description="Multidrug transporter" evidence="2">
    <location>
        <begin position="27"/>
        <end position="118"/>
    </location>
</feature>
<comment type="caution">
    <text evidence="3">The sequence shown here is derived from an EMBL/GenBank/DDBJ whole genome shotgun (WGS) entry which is preliminary data.</text>
</comment>
<feature type="transmembrane region" description="Helical" evidence="1">
    <location>
        <begin position="55"/>
        <end position="75"/>
    </location>
</feature>
<keyword evidence="1" id="KW-0812">Transmembrane</keyword>
<protein>
    <recommendedName>
        <fullName evidence="4">Multidrug transporter</fullName>
    </recommendedName>
</protein>
<name>A0A831W650_9GAMM</name>
<dbReference type="EMBL" id="DRKP01000007">
    <property type="protein sequence ID" value="HEB94911.1"/>
    <property type="molecule type" value="Genomic_DNA"/>
</dbReference>
<evidence type="ECO:0000256" key="1">
    <source>
        <dbReference type="SAM" id="Phobius"/>
    </source>
</evidence>
<keyword evidence="1" id="KW-1133">Transmembrane helix</keyword>
<reference evidence="3" key="1">
    <citation type="journal article" date="2020" name="mSystems">
        <title>Genome- and Community-Level Interaction Insights into Carbon Utilization and Element Cycling Functions of Hydrothermarchaeota in Hydrothermal Sediment.</title>
        <authorList>
            <person name="Zhou Z."/>
            <person name="Liu Y."/>
            <person name="Xu W."/>
            <person name="Pan J."/>
            <person name="Luo Z.H."/>
            <person name="Li M."/>
        </authorList>
    </citation>
    <scope>NUCLEOTIDE SEQUENCE [LARGE SCALE GENOMIC DNA]</scope>
    <source>
        <strain evidence="3">HyVt-443</strain>
    </source>
</reference>
<sequence>MTTRKNRVLALVLAAGLVTLPMAGSAGSIASQGYDYDEGPSGGHMFLDAVVVRPLTLLMSAAGAVTWVVTLPFTIPADSAGEAGRAWVAGPLKYTFMRPLGEMEEGVEPAYVQESSSL</sequence>
<keyword evidence="1" id="KW-0472">Membrane</keyword>
<dbReference type="AlphaFoldDB" id="A0A831W650"/>
<proteinExistence type="predicted"/>
<keyword evidence="2" id="KW-0732">Signal</keyword>